<comment type="caution">
    <text evidence="2">The sequence shown here is derived from an EMBL/GenBank/DDBJ whole genome shotgun (WGS) entry which is preliminary data.</text>
</comment>
<evidence type="ECO:0000259" key="1">
    <source>
        <dbReference type="Pfam" id="PF26160"/>
    </source>
</evidence>
<keyword evidence="3" id="KW-1185">Reference proteome</keyword>
<dbReference type="AlphaFoldDB" id="A0A841TNP2"/>
<evidence type="ECO:0000313" key="2">
    <source>
        <dbReference type="EMBL" id="MBB6689877.1"/>
    </source>
</evidence>
<sequence>MAAGKKAAGAAAAKYGRDELVRQARALLRVSEDAAAGALSGLDREELTVAEAKQAIQQFLRRRVS</sequence>
<dbReference type="Proteomes" id="UP000553776">
    <property type="component" value="Unassembled WGS sequence"/>
</dbReference>
<accession>A0A841TNP2</accession>
<dbReference type="Pfam" id="PF26160">
    <property type="entry name" value="YqzN_YkzM"/>
    <property type="match status" value="1"/>
</dbReference>
<proteinExistence type="predicted"/>
<name>A0A841TNP2_9BACL</name>
<gene>
    <name evidence="2" type="ORF">H7B90_00535</name>
</gene>
<organism evidence="2 3">
    <name type="scientific">Cohnella xylanilytica</name>
    <dbReference type="NCBI Taxonomy" id="557555"/>
    <lineage>
        <taxon>Bacteria</taxon>
        <taxon>Bacillati</taxon>
        <taxon>Bacillota</taxon>
        <taxon>Bacilli</taxon>
        <taxon>Bacillales</taxon>
        <taxon>Paenibacillaceae</taxon>
        <taxon>Cohnella</taxon>
    </lineage>
</organism>
<dbReference type="EMBL" id="JACJVR010000002">
    <property type="protein sequence ID" value="MBB6689877.1"/>
    <property type="molecule type" value="Genomic_DNA"/>
</dbReference>
<evidence type="ECO:0000313" key="3">
    <source>
        <dbReference type="Proteomes" id="UP000553776"/>
    </source>
</evidence>
<feature type="domain" description="YqzN/YkzM" evidence="1">
    <location>
        <begin position="12"/>
        <end position="62"/>
    </location>
</feature>
<reference evidence="2 3" key="1">
    <citation type="submission" date="2020-08" db="EMBL/GenBank/DDBJ databases">
        <title>Cohnella phylogeny.</title>
        <authorList>
            <person name="Dunlap C."/>
        </authorList>
    </citation>
    <scope>NUCLEOTIDE SEQUENCE [LARGE SCALE GENOMIC DNA]</scope>
    <source>
        <strain evidence="2 3">DSM 25239</strain>
    </source>
</reference>
<protein>
    <recommendedName>
        <fullName evidence="1">YqzN/YkzM domain-containing protein</fullName>
    </recommendedName>
</protein>
<dbReference type="InterPro" id="IPR058869">
    <property type="entry name" value="YqzN_YkzM"/>
</dbReference>